<keyword evidence="1" id="KW-0479">Metal-binding</keyword>
<evidence type="ECO:0000313" key="3">
    <source>
        <dbReference type="EMBL" id="KAG2565312.1"/>
    </source>
</evidence>
<dbReference type="EMBL" id="CM029050">
    <property type="protein sequence ID" value="KAG2565312.1"/>
    <property type="molecule type" value="Genomic_DNA"/>
</dbReference>
<evidence type="ECO:0000256" key="1">
    <source>
        <dbReference type="PROSITE-ProRule" id="PRU00175"/>
    </source>
</evidence>
<dbReference type="AlphaFoldDB" id="A0A8T0PY44"/>
<feature type="domain" description="RING-type" evidence="2">
    <location>
        <begin position="17"/>
        <end position="76"/>
    </location>
</feature>
<proteinExistence type="predicted"/>
<keyword evidence="4" id="KW-1185">Reference proteome</keyword>
<evidence type="ECO:0000313" key="4">
    <source>
        <dbReference type="Proteomes" id="UP000823388"/>
    </source>
</evidence>
<accession>A0A8T0PY44</accession>
<dbReference type="InterPro" id="IPR001841">
    <property type="entry name" value="Znf_RING"/>
</dbReference>
<protein>
    <recommendedName>
        <fullName evidence="2">RING-type domain-containing protein</fullName>
    </recommendedName>
</protein>
<dbReference type="PROSITE" id="PS50089">
    <property type="entry name" value="ZF_RING_2"/>
    <property type="match status" value="1"/>
</dbReference>
<name>A0A8T0PY44_PANVG</name>
<keyword evidence="1" id="KW-0863">Zinc-finger</keyword>
<comment type="caution">
    <text evidence="3">The sequence shown here is derived from an EMBL/GenBank/DDBJ whole genome shotgun (WGS) entry which is preliminary data.</text>
</comment>
<keyword evidence="1" id="KW-0862">Zinc</keyword>
<evidence type="ECO:0000259" key="2">
    <source>
        <dbReference type="PROSITE" id="PS50089"/>
    </source>
</evidence>
<reference evidence="3" key="1">
    <citation type="submission" date="2020-05" db="EMBL/GenBank/DDBJ databases">
        <title>WGS assembly of Panicum virgatum.</title>
        <authorList>
            <person name="Lovell J.T."/>
            <person name="Jenkins J."/>
            <person name="Shu S."/>
            <person name="Juenger T.E."/>
            <person name="Schmutz J."/>
        </authorList>
    </citation>
    <scope>NUCLEOTIDE SEQUENCE</scope>
    <source>
        <strain evidence="3">AP13</strain>
    </source>
</reference>
<organism evidence="3 4">
    <name type="scientific">Panicum virgatum</name>
    <name type="common">Blackwell switchgrass</name>
    <dbReference type="NCBI Taxonomy" id="38727"/>
    <lineage>
        <taxon>Eukaryota</taxon>
        <taxon>Viridiplantae</taxon>
        <taxon>Streptophyta</taxon>
        <taxon>Embryophyta</taxon>
        <taxon>Tracheophyta</taxon>
        <taxon>Spermatophyta</taxon>
        <taxon>Magnoliopsida</taxon>
        <taxon>Liliopsida</taxon>
        <taxon>Poales</taxon>
        <taxon>Poaceae</taxon>
        <taxon>PACMAD clade</taxon>
        <taxon>Panicoideae</taxon>
        <taxon>Panicodae</taxon>
        <taxon>Paniceae</taxon>
        <taxon>Panicinae</taxon>
        <taxon>Panicum</taxon>
        <taxon>Panicum sect. Hiantes</taxon>
    </lineage>
</organism>
<gene>
    <name evidence="3" type="ORF">PVAP13_7NG045717</name>
</gene>
<sequence length="200" mass="22565">MPSSSGYSTIVKIPFNCFMCRSALSNGCFHVTRFSSNPVCQHLFCSECSRSHAERFRHNTSRLACLFKTLSCPRCNNLFTYNALIPHLVGEHQFVHHQLTYGNPVGSEISENGVCILSGRDEAFIFFFEHGELYYFWVGLSPAPANFQLMVNIATQAQHNCGVFTKPAVARCRDAVRLLNLDLDHVINQNNILRITVMIS</sequence>
<dbReference type="GO" id="GO:0008270">
    <property type="term" value="F:zinc ion binding"/>
    <property type="evidence" value="ECO:0007669"/>
    <property type="project" value="UniProtKB-KW"/>
</dbReference>
<dbReference type="Proteomes" id="UP000823388">
    <property type="component" value="Chromosome 7N"/>
</dbReference>